<reference evidence="1" key="2">
    <citation type="journal article" date="2022" name="New Phytol.">
        <title>Evolutionary transition to the ectomycorrhizal habit in the genomes of a hyperdiverse lineage of mushroom-forming fungi.</title>
        <authorList>
            <person name="Looney B."/>
            <person name="Miyauchi S."/>
            <person name="Morin E."/>
            <person name="Drula E."/>
            <person name="Courty P.E."/>
            <person name="Kohler A."/>
            <person name="Kuo A."/>
            <person name="LaButti K."/>
            <person name="Pangilinan J."/>
            <person name="Lipzen A."/>
            <person name="Riley R."/>
            <person name="Andreopoulos W."/>
            <person name="He G."/>
            <person name="Johnson J."/>
            <person name="Nolan M."/>
            <person name="Tritt A."/>
            <person name="Barry K.W."/>
            <person name="Grigoriev I.V."/>
            <person name="Nagy L.G."/>
            <person name="Hibbett D."/>
            <person name="Henrissat B."/>
            <person name="Matheny P.B."/>
            <person name="Labbe J."/>
            <person name="Martin F.M."/>
        </authorList>
    </citation>
    <scope>NUCLEOTIDE SEQUENCE</scope>
    <source>
        <strain evidence="1">EC-137</strain>
    </source>
</reference>
<comment type="caution">
    <text evidence="1">The sequence shown here is derived from an EMBL/GenBank/DDBJ whole genome shotgun (WGS) entry which is preliminary data.</text>
</comment>
<dbReference type="Proteomes" id="UP000814128">
    <property type="component" value="Unassembled WGS sequence"/>
</dbReference>
<proteinExistence type="predicted"/>
<keyword evidence="2" id="KW-1185">Reference proteome</keyword>
<sequence>MIFNKSKNADAQVPDDDRNYDGDAGDLPPSYQAAVDGSSGSSSLRTASDSKTDSNARTVPLESSSQLRLRPHAQVKSKTRASAFFTRLFGPVGTARQVKETTQALVRDLVQQRTPGNDTGAGRLAPGAAHSVLDSCAEACAAQDLSLAEILREPFIEGHTPIYWAVLVHDGASEGQADTLAELLLAHALAAPTPAPGLADDVRAACTLASDDALWRRLRERFPPLEPSLVGSDRLILASARGLASDEATVEARPRADTADGAFYVRARMPLFQKRMRVVGAVGVEFIAGGRLFRLEFFVNGGAHRRDYYYPEGTWFAAVTILAPSAPTRLFGRLCVQPASTPSSGSTHEKRVRGGPAPLTLHFAAREELRPDAHRDAREVRRPLPDGALQHEGSPYVEAGILTCCFEGRFTPPAMDKPDCVIC</sequence>
<evidence type="ECO:0000313" key="2">
    <source>
        <dbReference type="Proteomes" id="UP000814128"/>
    </source>
</evidence>
<name>A0ACB8QGD6_9AGAM</name>
<protein>
    <submittedName>
        <fullName evidence="1">Uncharacterized protein</fullName>
    </submittedName>
</protein>
<gene>
    <name evidence="1" type="ORF">K488DRAFT_87359</name>
</gene>
<dbReference type="EMBL" id="MU273602">
    <property type="protein sequence ID" value="KAI0030864.1"/>
    <property type="molecule type" value="Genomic_DNA"/>
</dbReference>
<organism evidence="1 2">
    <name type="scientific">Vararia minispora EC-137</name>
    <dbReference type="NCBI Taxonomy" id="1314806"/>
    <lineage>
        <taxon>Eukaryota</taxon>
        <taxon>Fungi</taxon>
        <taxon>Dikarya</taxon>
        <taxon>Basidiomycota</taxon>
        <taxon>Agaricomycotina</taxon>
        <taxon>Agaricomycetes</taxon>
        <taxon>Russulales</taxon>
        <taxon>Lachnocladiaceae</taxon>
        <taxon>Vararia</taxon>
    </lineage>
</organism>
<reference evidence="1" key="1">
    <citation type="submission" date="2021-02" db="EMBL/GenBank/DDBJ databases">
        <authorList>
            <consortium name="DOE Joint Genome Institute"/>
            <person name="Ahrendt S."/>
            <person name="Looney B.P."/>
            <person name="Miyauchi S."/>
            <person name="Morin E."/>
            <person name="Drula E."/>
            <person name="Courty P.E."/>
            <person name="Chicoki N."/>
            <person name="Fauchery L."/>
            <person name="Kohler A."/>
            <person name="Kuo A."/>
            <person name="Labutti K."/>
            <person name="Pangilinan J."/>
            <person name="Lipzen A."/>
            <person name="Riley R."/>
            <person name="Andreopoulos W."/>
            <person name="He G."/>
            <person name="Johnson J."/>
            <person name="Barry K.W."/>
            <person name="Grigoriev I.V."/>
            <person name="Nagy L."/>
            <person name="Hibbett D."/>
            <person name="Henrissat B."/>
            <person name="Matheny P.B."/>
            <person name="Labbe J."/>
            <person name="Martin F."/>
        </authorList>
    </citation>
    <scope>NUCLEOTIDE SEQUENCE</scope>
    <source>
        <strain evidence="1">EC-137</strain>
    </source>
</reference>
<evidence type="ECO:0000313" key="1">
    <source>
        <dbReference type="EMBL" id="KAI0030864.1"/>
    </source>
</evidence>
<accession>A0ACB8QGD6</accession>